<evidence type="ECO:0000313" key="9">
    <source>
        <dbReference type="EMBL" id="QCY70262.1"/>
    </source>
</evidence>
<evidence type="ECO:0000256" key="6">
    <source>
        <dbReference type="ARBA" id="ARBA00023136"/>
    </source>
</evidence>
<dbReference type="GO" id="GO:0005886">
    <property type="term" value="C:plasma membrane"/>
    <property type="evidence" value="ECO:0007669"/>
    <property type="project" value="UniProtKB-SubCell"/>
</dbReference>
<sequence>MIPKMENSTVTSIGVLCAVIGAIIIALSATLAQGIVGVALIFLSWYFLKISRRNKNFTLPGKRAILLMKDSKIFQENLSKVNLTEKDLRMKIQKLNLPAENKILAVVWERTGELSVLHSDKETEVDEQILEGVER</sequence>
<keyword evidence="3" id="KW-1003">Cell membrane</keyword>
<evidence type="ECO:0000256" key="1">
    <source>
        <dbReference type="ARBA" id="ARBA00004651"/>
    </source>
</evidence>
<dbReference type="KEGG" id="afla:FHG64_13090"/>
<gene>
    <name evidence="9" type="ORF">FHG64_13090</name>
</gene>
<dbReference type="PANTHER" id="PTHR34582">
    <property type="entry name" value="UPF0702 TRANSMEMBRANE PROTEIN YCAP"/>
    <property type="match status" value="1"/>
</dbReference>
<dbReference type="Gene3D" id="3.30.240.20">
    <property type="entry name" value="bsu07140 like domains"/>
    <property type="match status" value="1"/>
</dbReference>
<evidence type="ECO:0000256" key="3">
    <source>
        <dbReference type="ARBA" id="ARBA00022475"/>
    </source>
</evidence>
<dbReference type="Proteomes" id="UP000309016">
    <property type="component" value="Chromosome"/>
</dbReference>
<organism evidence="9 10">
    <name type="scientific">Antarcticibacterium flavum</name>
    <dbReference type="NCBI Taxonomy" id="2058175"/>
    <lineage>
        <taxon>Bacteria</taxon>
        <taxon>Pseudomonadati</taxon>
        <taxon>Bacteroidota</taxon>
        <taxon>Flavobacteriia</taxon>
        <taxon>Flavobacteriales</taxon>
        <taxon>Flavobacteriaceae</taxon>
        <taxon>Antarcticibacterium</taxon>
    </lineage>
</organism>
<evidence type="ECO:0000313" key="10">
    <source>
        <dbReference type="Proteomes" id="UP000309016"/>
    </source>
</evidence>
<dbReference type="EMBL" id="CP040812">
    <property type="protein sequence ID" value="QCY70262.1"/>
    <property type="molecule type" value="Genomic_DNA"/>
</dbReference>
<comment type="similarity">
    <text evidence="2">Belongs to the UPF0702 family.</text>
</comment>
<evidence type="ECO:0000256" key="2">
    <source>
        <dbReference type="ARBA" id="ARBA00006448"/>
    </source>
</evidence>
<keyword evidence="6 7" id="KW-0472">Membrane</keyword>
<dbReference type="InterPro" id="IPR007353">
    <property type="entry name" value="DUF421"/>
</dbReference>
<reference evidence="9 10" key="1">
    <citation type="submission" date="2019-06" db="EMBL/GenBank/DDBJ databases">
        <title>Complete genome sequence of Antarcticibacterium flavum KCTC 52984T from an Antarctic marine sediment.</title>
        <authorList>
            <person name="Lee Y.M."/>
            <person name="Shin S.C."/>
        </authorList>
    </citation>
    <scope>NUCLEOTIDE SEQUENCE [LARGE SCALE GENOMIC DNA]</scope>
    <source>
        <strain evidence="9 10">KCTC 52984</strain>
    </source>
</reference>
<keyword evidence="10" id="KW-1185">Reference proteome</keyword>
<proteinExistence type="inferred from homology"/>
<dbReference type="Pfam" id="PF04239">
    <property type="entry name" value="DUF421"/>
    <property type="match status" value="1"/>
</dbReference>
<dbReference type="InterPro" id="IPR023090">
    <property type="entry name" value="UPF0702_alpha/beta_dom_sf"/>
</dbReference>
<evidence type="ECO:0000256" key="5">
    <source>
        <dbReference type="ARBA" id="ARBA00022989"/>
    </source>
</evidence>
<keyword evidence="4 7" id="KW-0812">Transmembrane</keyword>
<feature type="domain" description="YetF C-terminal" evidence="8">
    <location>
        <begin position="63"/>
        <end position="122"/>
    </location>
</feature>
<dbReference type="PANTHER" id="PTHR34582:SF6">
    <property type="entry name" value="UPF0702 TRANSMEMBRANE PROTEIN YCAP"/>
    <property type="match status" value="1"/>
</dbReference>
<evidence type="ECO:0000256" key="7">
    <source>
        <dbReference type="SAM" id="Phobius"/>
    </source>
</evidence>
<feature type="transmembrane region" description="Helical" evidence="7">
    <location>
        <begin position="13"/>
        <end position="46"/>
    </location>
</feature>
<evidence type="ECO:0000256" key="4">
    <source>
        <dbReference type="ARBA" id="ARBA00022692"/>
    </source>
</evidence>
<accession>A0A5B7X6A5</accession>
<keyword evidence="5 7" id="KW-1133">Transmembrane helix</keyword>
<protein>
    <submittedName>
        <fullName evidence="9">DUF421 domain-containing protein</fullName>
    </submittedName>
</protein>
<evidence type="ECO:0000259" key="8">
    <source>
        <dbReference type="Pfam" id="PF04239"/>
    </source>
</evidence>
<name>A0A5B7X6A5_9FLAO</name>
<dbReference type="AlphaFoldDB" id="A0A5B7X6A5"/>
<comment type="subcellular location">
    <subcellularLocation>
        <location evidence="1">Cell membrane</location>
        <topology evidence="1">Multi-pass membrane protein</topology>
    </subcellularLocation>
</comment>